<sequence length="137" mass="15427">MKLSKAQKQRAIERMHDLMLRLPLAEEADRIEQCWTAAEDTVNSYITAAEARASDLPPSEQLGEACFNLISLVDLIRDDDNIQLVSELLTPELGVELFGILPRVKRLRDAAMAKLGELAEQQSRTKNEIPSTDFDLF</sequence>
<name>A0A4Z0APG4_9PSED</name>
<dbReference type="AlphaFoldDB" id="A0A4Z0APG4"/>
<organism evidence="1 2">
    <name type="scientific">Pseudomonas kairouanensis</name>
    <dbReference type="NCBI Taxonomy" id="2293832"/>
    <lineage>
        <taxon>Bacteria</taxon>
        <taxon>Pseudomonadati</taxon>
        <taxon>Pseudomonadota</taxon>
        <taxon>Gammaproteobacteria</taxon>
        <taxon>Pseudomonadales</taxon>
        <taxon>Pseudomonadaceae</taxon>
        <taxon>Pseudomonas</taxon>
    </lineage>
</organism>
<protein>
    <submittedName>
        <fullName evidence="1">Uncharacterized protein</fullName>
    </submittedName>
</protein>
<gene>
    <name evidence="1" type="ORF">DYL59_15830</name>
</gene>
<comment type="caution">
    <text evidence="1">The sequence shown here is derived from an EMBL/GenBank/DDBJ whole genome shotgun (WGS) entry which is preliminary data.</text>
</comment>
<reference evidence="1 2" key="1">
    <citation type="journal article" date="2019" name="Syst. Appl. Microbiol.">
        <title>New species of pathogenic Pseudomonas isolated from citrus in Tunisia: Proposal of Pseudomonas kairouanensis sp. nov. and Pseudomonas nabeulensis sp. nov.</title>
        <authorList>
            <person name="Oueslati M."/>
            <person name="Mulet M."/>
            <person name="Gomila M."/>
            <person name="Berge O."/>
            <person name="Hajlaoui M.R."/>
            <person name="Lalucat J."/>
            <person name="Sadfi-Zouaoui N."/>
            <person name="Garcia-Valdes E."/>
        </authorList>
    </citation>
    <scope>NUCLEOTIDE SEQUENCE [LARGE SCALE GENOMIC DNA]</scope>
    <source>
        <strain evidence="1 2">KC12</strain>
    </source>
</reference>
<proteinExistence type="predicted"/>
<accession>A0A4Z0APG4</accession>
<keyword evidence="2" id="KW-1185">Reference proteome</keyword>
<dbReference type="EMBL" id="QUZU01000018">
    <property type="protein sequence ID" value="TFY88283.1"/>
    <property type="molecule type" value="Genomic_DNA"/>
</dbReference>
<evidence type="ECO:0000313" key="1">
    <source>
        <dbReference type="EMBL" id="TFY88283.1"/>
    </source>
</evidence>
<dbReference type="RefSeq" id="WP_135290025.1">
    <property type="nucleotide sequence ID" value="NZ_QUZU01000018.1"/>
</dbReference>
<dbReference type="Proteomes" id="UP000297391">
    <property type="component" value="Unassembled WGS sequence"/>
</dbReference>
<evidence type="ECO:0000313" key="2">
    <source>
        <dbReference type="Proteomes" id="UP000297391"/>
    </source>
</evidence>